<dbReference type="PANTHER" id="PTHR30600">
    <property type="entry name" value="CYTOCHROME C PEROXIDASE-RELATED"/>
    <property type="match status" value="1"/>
</dbReference>
<keyword evidence="7 9" id="KW-0408">Iron</keyword>
<evidence type="ECO:0000256" key="2">
    <source>
        <dbReference type="ARBA" id="ARBA00022617"/>
    </source>
</evidence>
<sequence precursor="true">MKEKETMETLARCMSVRAVAYCGLALMAGAVSTAAFAQDLEPLPDSAALSSDTVAKVQLGKKLYFDPRLSVTGTVSCNTCHNLMEGGDDGRISSMGVHGLTGARNAPTVWNSAFQGAQFWDGRAPTLEEQAKGPLVADVEMGMAHHDQVLQRIRKIPQYVDEFASVYGSGEGVTIELAVDAIAAFERTLITPDSALDRYLQGDATALTPAQKRGMELFDSVGCTECHGGPALNGWTPGEEIEYAEFPRYVDSPLVAKYDLASDTGRGALTEEALDENMFKTPTLRNISLTAPYMHNGRVPTLAEAVRVMAVSQLDMDLDERDVTDLVRFLEATEGPFPEISLPRLPSLSGQSIVKD</sequence>
<feature type="binding site" description="covalent" evidence="8">
    <location>
        <position position="80"/>
    </location>
    <ligand>
        <name>heme c</name>
        <dbReference type="ChEBI" id="CHEBI:61717"/>
        <label>1</label>
    </ligand>
</feature>
<dbReference type="SUPFAM" id="SSF46626">
    <property type="entry name" value="Cytochrome c"/>
    <property type="match status" value="2"/>
</dbReference>
<dbReference type="EMBL" id="SJPZ01000001">
    <property type="protein sequence ID" value="TWU65448.1"/>
    <property type="molecule type" value="Genomic_DNA"/>
</dbReference>
<gene>
    <name evidence="12" type="primary">ccp_2</name>
    <name evidence="12" type="ORF">V7x_09950</name>
</gene>
<dbReference type="InterPro" id="IPR026259">
    <property type="entry name" value="MauG/Cytc_peroxidase"/>
</dbReference>
<keyword evidence="12" id="KW-0575">Peroxidase</keyword>
<keyword evidence="5" id="KW-0574">Periplasm</keyword>
<evidence type="ECO:0000256" key="9">
    <source>
        <dbReference type="PIRSR" id="PIRSR000294-2"/>
    </source>
</evidence>
<evidence type="ECO:0000256" key="4">
    <source>
        <dbReference type="ARBA" id="ARBA00022729"/>
    </source>
</evidence>
<feature type="binding site" description="axial binding residue" evidence="9">
    <location>
        <position position="227"/>
    </location>
    <ligand>
        <name>heme c</name>
        <dbReference type="ChEBI" id="CHEBI:61717"/>
        <label>2</label>
    </ligand>
    <ligandPart>
        <name>Fe</name>
        <dbReference type="ChEBI" id="CHEBI:18248"/>
    </ligandPart>
</feature>
<organism evidence="12 13">
    <name type="scientific">Crateriforma conspicua</name>
    <dbReference type="NCBI Taxonomy" id="2527996"/>
    <lineage>
        <taxon>Bacteria</taxon>
        <taxon>Pseudomonadati</taxon>
        <taxon>Planctomycetota</taxon>
        <taxon>Planctomycetia</taxon>
        <taxon>Planctomycetales</taxon>
        <taxon>Planctomycetaceae</taxon>
        <taxon>Crateriforma</taxon>
    </lineage>
</organism>
<feature type="binding site" description="covalent" evidence="8">
    <location>
        <position position="77"/>
    </location>
    <ligand>
        <name>heme c</name>
        <dbReference type="ChEBI" id="CHEBI:61717"/>
        <label>1</label>
    </ligand>
</feature>
<evidence type="ECO:0000256" key="7">
    <source>
        <dbReference type="ARBA" id="ARBA00023004"/>
    </source>
</evidence>
<dbReference type="RefSeq" id="WP_231604550.1">
    <property type="nucleotide sequence ID" value="NZ_SJPZ01000001.1"/>
</dbReference>
<feature type="binding site" description="covalent" evidence="8">
    <location>
        <position position="226"/>
    </location>
    <ligand>
        <name>heme c</name>
        <dbReference type="ChEBI" id="CHEBI:61717"/>
        <label>2</label>
    </ligand>
</feature>
<comment type="cofactor">
    <cofactor evidence="8">
        <name>heme</name>
        <dbReference type="ChEBI" id="CHEBI:30413"/>
    </cofactor>
    <text evidence="8">Binds 2 heme groups.</text>
</comment>
<protein>
    <submittedName>
        <fullName evidence="12">Cytochrome c551 peroxidase</fullName>
        <ecNumber evidence="12">1.11.1.5</ecNumber>
    </submittedName>
</protein>
<comment type="caution">
    <text evidence="12">The sequence shown here is derived from an EMBL/GenBank/DDBJ whole genome shotgun (WGS) entry which is preliminary data.</text>
</comment>
<evidence type="ECO:0000256" key="1">
    <source>
        <dbReference type="ARBA" id="ARBA00004418"/>
    </source>
</evidence>
<dbReference type="GO" id="GO:0046872">
    <property type="term" value="F:metal ion binding"/>
    <property type="evidence" value="ECO:0007669"/>
    <property type="project" value="UniProtKB-KW"/>
</dbReference>
<dbReference type="GO" id="GO:0009055">
    <property type="term" value="F:electron transfer activity"/>
    <property type="evidence" value="ECO:0007669"/>
    <property type="project" value="InterPro"/>
</dbReference>
<evidence type="ECO:0000259" key="11">
    <source>
        <dbReference type="PROSITE" id="PS51007"/>
    </source>
</evidence>
<dbReference type="PIRSF" id="PIRSF000294">
    <property type="entry name" value="Cytochrome-c_peroxidase"/>
    <property type="match status" value="1"/>
</dbReference>
<feature type="domain" description="Cytochrome c" evidence="11">
    <location>
        <begin position="209"/>
        <end position="334"/>
    </location>
</feature>
<feature type="chain" id="PRO_5023150605" evidence="10">
    <location>
        <begin position="38"/>
        <end position="356"/>
    </location>
</feature>
<keyword evidence="3 9" id="KW-0479">Metal-binding</keyword>
<feature type="binding site" description="axial binding residue" evidence="9">
    <location>
        <position position="81"/>
    </location>
    <ligand>
        <name>heme c</name>
        <dbReference type="ChEBI" id="CHEBI:61717"/>
        <label>1</label>
    </ligand>
    <ligandPart>
        <name>Fe</name>
        <dbReference type="ChEBI" id="CHEBI:18248"/>
    </ligandPart>
</feature>
<feature type="binding site" description="axial binding residue" evidence="9">
    <location>
        <position position="309"/>
    </location>
    <ligand>
        <name>heme c</name>
        <dbReference type="ChEBI" id="CHEBI:61717"/>
        <label>2</label>
    </ligand>
    <ligandPart>
        <name>Fe</name>
        <dbReference type="ChEBI" id="CHEBI:18248"/>
    </ligandPart>
</feature>
<dbReference type="PANTHER" id="PTHR30600:SF7">
    <property type="entry name" value="CYTOCHROME C PEROXIDASE-RELATED"/>
    <property type="match status" value="1"/>
</dbReference>
<evidence type="ECO:0000256" key="3">
    <source>
        <dbReference type="ARBA" id="ARBA00022723"/>
    </source>
</evidence>
<dbReference type="InterPro" id="IPR004852">
    <property type="entry name" value="Di-haem_cyt_c_peroxidsae"/>
</dbReference>
<dbReference type="GO" id="GO:0020037">
    <property type="term" value="F:heme binding"/>
    <property type="evidence" value="ECO:0007669"/>
    <property type="project" value="InterPro"/>
</dbReference>
<keyword evidence="2 8" id="KW-0349">Heme</keyword>
<dbReference type="GO" id="GO:0042597">
    <property type="term" value="C:periplasmic space"/>
    <property type="evidence" value="ECO:0007669"/>
    <property type="project" value="UniProtKB-SubCell"/>
</dbReference>
<accession>A0A5C6FVT3</accession>
<reference evidence="12 13" key="1">
    <citation type="submission" date="2019-02" db="EMBL/GenBank/DDBJ databases">
        <title>Deep-cultivation of Planctomycetes and their phenomic and genomic characterization uncovers novel biology.</title>
        <authorList>
            <person name="Wiegand S."/>
            <person name="Jogler M."/>
            <person name="Boedeker C."/>
            <person name="Pinto D."/>
            <person name="Vollmers J."/>
            <person name="Rivas-Marin E."/>
            <person name="Kohn T."/>
            <person name="Peeters S.H."/>
            <person name="Heuer A."/>
            <person name="Rast P."/>
            <person name="Oberbeckmann S."/>
            <person name="Bunk B."/>
            <person name="Jeske O."/>
            <person name="Meyerdierks A."/>
            <person name="Storesund J.E."/>
            <person name="Kallscheuer N."/>
            <person name="Luecker S."/>
            <person name="Lage O.M."/>
            <person name="Pohl T."/>
            <person name="Merkel B.J."/>
            <person name="Hornburger P."/>
            <person name="Mueller R.-W."/>
            <person name="Bruemmer F."/>
            <person name="Labrenz M."/>
            <person name="Spormann A.M."/>
            <person name="Op Den Camp H."/>
            <person name="Overmann J."/>
            <person name="Amann R."/>
            <person name="Jetten M.S.M."/>
            <person name="Mascher T."/>
            <person name="Medema M.H."/>
            <person name="Devos D.P."/>
            <person name="Kaster A.-K."/>
            <person name="Ovreas L."/>
            <person name="Rohde M."/>
            <person name="Galperin M.Y."/>
            <person name="Jogler C."/>
        </authorList>
    </citation>
    <scope>NUCLEOTIDE SEQUENCE [LARGE SCALE GENOMIC DNA]</scope>
    <source>
        <strain evidence="12 13">V7</strain>
    </source>
</reference>
<evidence type="ECO:0000256" key="8">
    <source>
        <dbReference type="PIRSR" id="PIRSR000294-1"/>
    </source>
</evidence>
<evidence type="ECO:0000313" key="12">
    <source>
        <dbReference type="EMBL" id="TWU65448.1"/>
    </source>
</evidence>
<dbReference type="Gene3D" id="1.10.760.10">
    <property type="entry name" value="Cytochrome c-like domain"/>
    <property type="match status" value="2"/>
</dbReference>
<evidence type="ECO:0000256" key="5">
    <source>
        <dbReference type="ARBA" id="ARBA00022764"/>
    </source>
</evidence>
<dbReference type="InterPro" id="IPR009056">
    <property type="entry name" value="Cyt_c-like_dom"/>
</dbReference>
<proteinExistence type="predicted"/>
<dbReference type="Pfam" id="PF03150">
    <property type="entry name" value="CCP_MauG"/>
    <property type="match status" value="1"/>
</dbReference>
<dbReference type="Proteomes" id="UP000316476">
    <property type="component" value="Unassembled WGS sequence"/>
</dbReference>
<keyword evidence="6 12" id="KW-0560">Oxidoreductase</keyword>
<comment type="PTM">
    <text evidence="8">Binds 2 heme groups per subunit.</text>
</comment>
<keyword evidence="4 10" id="KW-0732">Signal</keyword>
<dbReference type="AlphaFoldDB" id="A0A5C6FVT3"/>
<feature type="binding site" description="covalent" evidence="8">
    <location>
        <position position="223"/>
    </location>
    <ligand>
        <name>heme c</name>
        <dbReference type="ChEBI" id="CHEBI:61717"/>
        <label>2</label>
    </ligand>
</feature>
<evidence type="ECO:0000256" key="10">
    <source>
        <dbReference type="SAM" id="SignalP"/>
    </source>
</evidence>
<comment type="subcellular location">
    <subcellularLocation>
        <location evidence="1">Periplasm</location>
    </subcellularLocation>
</comment>
<dbReference type="InterPro" id="IPR036909">
    <property type="entry name" value="Cyt_c-like_dom_sf"/>
</dbReference>
<feature type="signal peptide" evidence="10">
    <location>
        <begin position="1"/>
        <end position="37"/>
    </location>
</feature>
<dbReference type="PROSITE" id="PS51007">
    <property type="entry name" value="CYTC"/>
    <property type="match status" value="1"/>
</dbReference>
<dbReference type="InterPro" id="IPR051395">
    <property type="entry name" value="Cytochrome_c_Peroxidase/MauG"/>
</dbReference>
<dbReference type="GO" id="GO:0004130">
    <property type="term" value="F:cytochrome-c peroxidase activity"/>
    <property type="evidence" value="ECO:0007669"/>
    <property type="project" value="UniProtKB-EC"/>
</dbReference>
<evidence type="ECO:0000256" key="6">
    <source>
        <dbReference type="ARBA" id="ARBA00023002"/>
    </source>
</evidence>
<evidence type="ECO:0000313" key="13">
    <source>
        <dbReference type="Proteomes" id="UP000316476"/>
    </source>
</evidence>
<dbReference type="EC" id="1.11.1.5" evidence="12"/>
<name>A0A5C6FVT3_9PLAN</name>